<dbReference type="Proteomes" id="UP000790787">
    <property type="component" value="Chromosome 11"/>
</dbReference>
<reference evidence="2" key="2">
    <citation type="submission" date="2025-08" db="UniProtKB">
        <authorList>
            <consortium name="RefSeq"/>
        </authorList>
    </citation>
    <scope>IDENTIFICATION</scope>
    <source>
        <tissue evidence="2">Leaf</tissue>
    </source>
</reference>
<sequence>MKVHDYSILEQLRKTPAQISLLSLLIYSDEHRRALMKILNEAHVPDKISVNHLEKIANKIFEVNRVTFSDDELPVEGTEHNRALYLTVKCEDSVVTRVLVDNGSSANIFPLSTLNKLKVDDERIHKNSICVRGFDSGGKNSVGDIVLELTIGTIEFTMEFQVLDVAISYNLLLGRPWIYAAKAVPSTLHQMVKFEWDLQEIVVHGKDNLCVPNNAIIPLIQVEDDKGPWVYQVFDMVSVDKILEGKCVPTPRVAAASVMVAVEMLKNGFVPGKGLGAFLQGIVQPVSLPKNLDTFGLVFMPTVASVRRARKMKQRAWALPKPVPHLSQSFLRPGTRKRPVTRVPSLVVDVDGDLMERFERIFADVNVLEVGEGSSKADVQFVGPSAKINNWEATPLLIRREFW</sequence>
<dbReference type="RefSeq" id="XP_075081575.1">
    <property type="nucleotide sequence ID" value="XM_075225474.1"/>
</dbReference>
<name>A0AC58S9A8_TOBAC</name>
<evidence type="ECO:0000313" key="2">
    <source>
        <dbReference type="RefSeq" id="XP_075081575.1"/>
    </source>
</evidence>
<protein>
    <submittedName>
        <fullName evidence="2">Uncharacterized protein LOC142166371</fullName>
    </submittedName>
</protein>
<keyword evidence="1" id="KW-1185">Reference proteome</keyword>
<accession>A0AC58S9A8</accession>
<proteinExistence type="predicted"/>
<evidence type="ECO:0000313" key="1">
    <source>
        <dbReference type="Proteomes" id="UP000790787"/>
    </source>
</evidence>
<gene>
    <name evidence="2" type="primary">LOC142166371</name>
</gene>
<organism evidence="1 2">
    <name type="scientific">Nicotiana tabacum</name>
    <name type="common">Common tobacco</name>
    <dbReference type="NCBI Taxonomy" id="4097"/>
    <lineage>
        <taxon>Eukaryota</taxon>
        <taxon>Viridiplantae</taxon>
        <taxon>Streptophyta</taxon>
        <taxon>Embryophyta</taxon>
        <taxon>Tracheophyta</taxon>
        <taxon>Spermatophyta</taxon>
        <taxon>Magnoliopsida</taxon>
        <taxon>eudicotyledons</taxon>
        <taxon>Gunneridae</taxon>
        <taxon>Pentapetalae</taxon>
        <taxon>asterids</taxon>
        <taxon>lamiids</taxon>
        <taxon>Solanales</taxon>
        <taxon>Solanaceae</taxon>
        <taxon>Nicotianoideae</taxon>
        <taxon>Nicotianeae</taxon>
        <taxon>Nicotiana</taxon>
    </lineage>
</organism>
<reference evidence="1" key="1">
    <citation type="journal article" date="2014" name="Nat. Commun.">
        <title>The tobacco genome sequence and its comparison with those of tomato and potato.</title>
        <authorList>
            <person name="Sierro N."/>
            <person name="Battey J.N."/>
            <person name="Ouadi S."/>
            <person name="Bakaher N."/>
            <person name="Bovet L."/>
            <person name="Willig A."/>
            <person name="Goepfert S."/>
            <person name="Peitsch M.C."/>
            <person name="Ivanov N.V."/>
        </authorList>
    </citation>
    <scope>NUCLEOTIDE SEQUENCE [LARGE SCALE GENOMIC DNA]</scope>
</reference>